<keyword evidence="2" id="KW-1185">Reference proteome</keyword>
<gene>
    <name evidence="1" type="ORF">ACFO3O_21100</name>
</gene>
<dbReference type="Proteomes" id="UP001596043">
    <property type="component" value="Unassembled WGS sequence"/>
</dbReference>
<dbReference type="RefSeq" id="WP_379982589.1">
    <property type="nucleotide sequence ID" value="NZ_JBHSFV010000019.1"/>
</dbReference>
<evidence type="ECO:0000313" key="1">
    <source>
        <dbReference type="EMBL" id="MFC4636418.1"/>
    </source>
</evidence>
<name>A0ABV9I2T0_9FLAO</name>
<reference evidence="2" key="1">
    <citation type="journal article" date="2019" name="Int. J. Syst. Evol. Microbiol.">
        <title>The Global Catalogue of Microorganisms (GCM) 10K type strain sequencing project: providing services to taxonomists for standard genome sequencing and annotation.</title>
        <authorList>
            <consortium name="The Broad Institute Genomics Platform"/>
            <consortium name="The Broad Institute Genome Sequencing Center for Infectious Disease"/>
            <person name="Wu L."/>
            <person name="Ma J."/>
        </authorList>
    </citation>
    <scope>NUCLEOTIDE SEQUENCE [LARGE SCALE GENOMIC DNA]</scope>
    <source>
        <strain evidence="2">YJ-61-S</strain>
    </source>
</reference>
<organism evidence="1 2">
    <name type="scientific">Dokdonia ponticola</name>
    <dbReference type="NCBI Taxonomy" id="2041041"/>
    <lineage>
        <taxon>Bacteria</taxon>
        <taxon>Pseudomonadati</taxon>
        <taxon>Bacteroidota</taxon>
        <taxon>Flavobacteriia</taxon>
        <taxon>Flavobacteriales</taxon>
        <taxon>Flavobacteriaceae</taxon>
        <taxon>Dokdonia</taxon>
    </lineage>
</organism>
<evidence type="ECO:0000313" key="2">
    <source>
        <dbReference type="Proteomes" id="UP001596043"/>
    </source>
</evidence>
<comment type="caution">
    <text evidence="1">The sequence shown here is derived from an EMBL/GenBank/DDBJ whole genome shotgun (WGS) entry which is preliminary data.</text>
</comment>
<sequence>MTNSSVIIDSIGTAKPIASKILSDAFEIPQELITKLIYGAPSVLLHKVDDALAQKATDTLSQLGLEVSVQDASVSIPVSNTSYEISVYIEDIEALPTVTRQVSEFLGCSLKEAFHLLAEPSGIVLGGVSKATVDAFSKRVDARVVASQITNDTYTITVLPGEKLLQEQISKELNTKEYPFITISYSDSQRIWRKYGTSNKLTICNESHLRYELLLEKVTTSNPRHKETLMTTIGMPEEIIDTVLTNLPVQLEEGITIQEAITQIEKYKTTGLHCACRALANSDTQIHIDSIIDLEATQNLLNQFIAEDQLPSKEGQSWSSPFIKKLIARYIESKLIEIQTSLEITA</sequence>
<proteinExistence type="predicted"/>
<protein>
    <submittedName>
        <fullName evidence="1">Uncharacterized protein</fullName>
    </submittedName>
</protein>
<dbReference type="EMBL" id="JBHSFV010000019">
    <property type="protein sequence ID" value="MFC4636418.1"/>
    <property type="molecule type" value="Genomic_DNA"/>
</dbReference>
<accession>A0ABV9I2T0</accession>